<proteinExistence type="predicted"/>
<evidence type="ECO:0008006" key="4">
    <source>
        <dbReference type="Google" id="ProtNLM"/>
    </source>
</evidence>
<gene>
    <name evidence="2" type="primary">Cnig_chr_I.g3160</name>
    <name evidence="2" type="ORF">B9Z55_003160</name>
</gene>
<keyword evidence="1" id="KW-0732">Signal</keyword>
<name>A0A2G5VP67_9PELO</name>
<comment type="caution">
    <text evidence="2">The sequence shown here is derived from an EMBL/GenBank/DDBJ whole genome shotgun (WGS) entry which is preliminary data.</text>
</comment>
<protein>
    <recommendedName>
        <fullName evidence="4">Domain of unknown function WSN domain-containing protein</fullName>
    </recommendedName>
</protein>
<evidence type="ECO:0000313" key="2">
    <source>
        <dbReference type="EMBL" id="PIC53470.1"/>
    </source>
</evidence>
<keyword evidence="3" id="KW-1185">Reference proteome</keyword>
<dbReference type="EMBL" id="PDUG01000001">
    <property type="protein sequence ID" value="PIC53470.1"/>
    <property type="molecule type" value="Genomic_DNA"/>
</dbReference>
<dbReference type="AlphaFoldDB" id="A0A2G5VP67"/>
<feature type="chain" id="PRO_5013721018" description="Domain of unknown function WSN domain-containing protein" evidence="1">
    <location>
        <begin position="18"/>
        <end position="196"/>
    </location>
</feature>
<dbReference type="Proteomes" id="UP000230233">
    <property type="component" value="Chromosome I"/>
</dbReference>
<sequence length="196" mass="21494">MKFQSFILLALVGFGASQSSDSEDSANGCLRSSVFLIDGEYSKEALSLATDILSVLEKIIDNLTEGNFDGVIDSITELPLAFGLKTTLQTVLTSGEALLMDLINVWAKIFDPYNKVKECVGNVLETIITSGNFTREALGAVSDGTLGMCQSVKCLTNEVRFLQEDAITDKARELAVVLHQEIVQCYKLFLDYFLKE</sequence>
<reference evidence="3" key="1">
    <citation type="submission" date="2017-10" db="EMBL/GenBank/DDBJ databases">
        <title>Rapid genome shrinkage in a self-fertile nematode reveals novel sperm competition proteins.</title>
        <authorList>
            <person name="Yin D."/>
            <person name="Schwarz E.M."/>
            <person name="Thomas C.G."/>
            <person name="Felde R.L."/>
            <person name="Korf I.F."/>
            <person name="Cutter A.D."/>
            <person name="Schartner C.M."/>
            <person name="Ralston E.J."/>
            <person name="Meyer B.J."/>
            <person name="Haag E.S."/>
        </authorList>
    </citation>
    <scope>NUCLEOTIDE SEQUENCE [LARGE SCALE GENOMIC DNA]</scope>
    <source>
        <strain evidence="3">JU1422</strain>
    </source>
</reference>
<evidence type="ECO:0000313" key="3">
    <source>
        <dbReference type="Proteomes" id="UP000230233"/>
    </source>
</evidence>
<evidence type="ECO:0000256" key="1">
    <source>
        <dbReference type="SAM" id="SignalP"/>
    </source>
</evidence>
<organism evidence="2 3">
    <name type="scientific">Caenorhabditis nigoni</name>
    <dbReference type="NCBI Taxonomy" id="1611254"/>
    <lineage>
        <taxon>Eukaryota</taxon>
        <taxon>Metazoa</taxon>
        <taxon>Ecdysozoa</taxon>
        <taxon>Nematoda</taxon>
        <taxon>Chromadorea</taxon>
        <taxon>Rhabditida</taxon>
        <taxon>Rhabditina</taxon>
        <taxon>Rhabditomorpha</taxon>
        <taxon>Rhabditoidea</taxon>
        <taxon>Rhabditidae</taxon>
        <taxon>Peloderinae</taxon>
        <taxon>Caenorhabditis</taxon>
    </lineage>
</organism>
<accession>A0A2G5VP67</accession>
<feature type="signal peptide" evidence="1">
    <location>
        <begin position="1"/>
        <end position="17"/>
    </location>
</feature>